<gene>
    <name evidence="1" type="ORF">N5B56_10190</name>
</gene>
<dbReference type="Proteomes" id="UP001431199">
    <property type="component" value="Unassembled WGS sequence"/>
</dbReference>
<evidence type="ECO:0000313" key="2">
    <source>
        <dbReference type="Proteomes" id="UP001431199"/>
    </source>
</evidence>
<dbReference type="SUPFAM" id="SSF46785">
    <property type="entry name" value="Winged helix' DNA-binding domain"/>
    <property type="match status" value="1"/>
</dbReference>
<dbReference type="InterPro" id="IPR036390">
    <property type="entry name" value="WH_DNA-bd_sf"/>
</dbReference>
<dbReference type="PANTHER" id="PTHR30595">
    <property type="entry name" value="GLPR-RELATED TRANSCRIPTIONAL REPRESSOR"/>
    <property type="match status" value="1"/>
</dbReference>
<dbReference type="Pfam" id="PF13749">
    <property type="entry name" value="HATPase_c_4"/>
    <property type="match status" value="1"/>
</dbReference>
<dbReference type="PANTHER" id="PTHR30595:SF6">
    <property type="entry name" value="SCHLAFEN ALBA-2 DOMAIN-CONTAINING PROTEIN"/>
    <property type="match status" value="1"/>
</dbReference>
<dbReference type="InterPro" id="IPR038475">
    <property type="entry name" value="RecG_C_sf"/>
</dbReference>
<proteinExistence type="predicted"/>
<keyword evidence="2" id="KW-1185">Reference proteome</keyword>
<evidence type="ECO:0008006" key="3">
    <source>
        <dbReference type="Google" id="ProtNLM"/>
    </source>
</evidence>
<organism evidence="1 2">
    <name type="scientific">Eubacterium album</name>
    <dbReference type="NCBI Taxonomy" id="2978477"/>
    <lineage>
        <taxon>Bacteria</taxon>
        <taxon>Bacillati</taxon>
        <taxon>Bacillota</taxon>
        <taxon>Clostridia</taxon>
        <taxon>Eubacteriales</taxon>
        <taxon>Eubacteriaceae</taxon>
        <taxon>Eubacterium</taxon>
    </lineage>
</organism>
<dbReference type="EMBL" id="JAODBU010000009">
    <property type="protein sequence ID" value="MCT7399449.1"/>
    <property type="molecule type" value="Genomic_DNA"/>
</dbReference>
<accession>A0ABT2M1P8</accession>
<dbReference type="Gene3D" id="3.30.565.60">
    <property type="match status" value="1"/>
</dbReference>
<comment type="caution">
    <text evidence="1">The sequence shown here is derived from an EMBL/GenBank/DDBJ whole genome shotgun (WGS) entry which is preliminary data.</text>
</comment>
<reference evidence="1" key="1">
    <citation type="submission" date="2022-09" db="EMBL/GenBank/DDBJ databases">
        <title>Eubacterium sp. LFL-14 isolated from human feces.</title>
        <authorList>
            <person name="Liu F."/>
        </authorList>
    </citation>
    <scope>NUCLEOTIDE SEQUENCE</scope>
    <source>
        <strain evidence="1">LFL-14</strain>
    </source>
</reference>
<evidence type="ECO:0000313" key="1">
    <source>
        <dbReference type="EMBL" id="MCT7399449.1"/>
    </source>
</evidence>
<protein>
    <recommendedName>
        <fullName evidence="3">ATP-dependent DNA helicase RecG C-terminal domain-containing protein</fullName>
    </recommendedName>
</protein>
<dbReference type="RefSeq" id="WP_260978867.1">
    <property type="nucleotide sequence ID" value="NZ_JAODBU010000009.1"/>
</dbReference>
<sequence length="153" mass="17611">MYDKTLDVFRDYYRYEVIQGAERKNVERIPEAAFREAIANALIHRVWDVESQIRVLMFDDRIEIISPGGLPSGITEEEYLSGKLSVFEENMNLTEDERTVYKILSRTVLKSISEIAPYVSFGKSKTIQILKDLIQKGIVTDEGKGRGTKYIIK</sequence>
<name>A0ABT2M1P8_9FIRM</name>